<feature type="transmembrane region" description="Helical" evidence="4">
    <location>
        <begin position="221"/>
        <end position="241"/>
    </location>
</feature>
<comment type="similarity">
    <text evidence="2">Belongs to the major facilitator superfamily. Monocarboxylate porter (TC 2.A.1.13) family.</text>
</comment>
<accession>A0AAF1BNS5</accession>
<dbReference type="GO" id="GO:0022857">
    <property type="term" value="F:transmembrane transporter activity"/>
    <property type="evidence" value="ECO:0007669"/>
    <property type="project" value="InterPro"/>
</dbReference>
<evidence type="ECO:0000256" key="1">
    <source>
        <dbReference type="ARBA" id="ARBA00004141"/>
    </source>
</evidence>
<organism evidence="5 6">
    <name type="scientific">Vanrija pseudolonga</name>
    <dbReference type="NCBI Taxonomy" id="143232"/>
    <lineage>
        <taxon>Eukaryota</taxon>
        <taxon>Fungi</taxon>
        <taxon>Dikarya</taxon>
        <taxon>Basidiomycota</taxon>
        <taxon>Agaricomycotina</taxon>
        <taxon>Tremellomycetes</taxon>
        <taxon>Trichosporonales</taxon>
        <taxon>Trichosporonaceae</taxon>
        <taxon>Vanrija</taxon>
    </lineage>
</organism>
<dbReference type="Gene3D" id="1.20.1250.20">
    <property type="entry name" value="MFS general substrate transporter like domains"/>
    <property type="match status" value="2"/>
</dbReference>
<feature type="region of interest" description="Disordered" evidence="3">
    <location>
        <begin position="1"/>
        <end position="59"/>
    </location>
</feature>
<keyword evidence="6" id="KW-1185">Reference proteome</keyword>
<comment type="subcellular location">
    <subcellularLocation>
        <location evidence="1">Membrane</location>
        <topology evidence="1">Multi-pass membrane protein</topology>
    </subcellularLocation>
</comment>
<dbReference type="RefSeq" id="XP_062624450.1">
    <property type="nucleotide sequence ID" value="XM_062768466.1"/>
</dbReference>
<proteinExistence type="inferred from homology"/>
<feature type="transmembrane region" description="Helical" evidence="4">
    <location>
        <begin position="294"/>
        <end position="315"/>
    </location>
</feature>
<dbReference type="AlphaFoldDB" id="A0AAF1BNS5"/>
<dbReference type="GO" id="GO:0016020">
    <property type="term" value="C:membrane"/>
    <property type="evidence" value="ECO:0007669"/>
    <property type="project" value="UniProtKB-SubCell"/>
</dbReference>
<feature type="transmembrane region" description="Helical" evidence="4">
    <location>
        <begin position="189"/>
        <end position="212"/>
    </location>
</feature>
<dbReference type="InterPro" id="IPR011701">
    <property type="entry name" value="MFS"/>
</dbReference>
<feature type="compositionally biased region" description="Low complexity" evidence="3">
    <location>
        <begin position="30"/>
        <end position="39"/>
    </location>
</feature>
<feature type="transmembrane region" description="Helical" evidence="4">
    <location>
        <begin position="94"/>
        <end position="115"/>
    </location>
</feature>
<feature type="transmembrane region" description="Helical" evidence="4">
    <location>
        <begin position="253"/>
        <end position="273"/>
    </location>
</feature>
<dbReference type="InterPro" id="IPR036259">
    <property type="entry name" value="MFS_trans_sf"/>
</dbReference>
<dbReference type="Pfam" id="PF07690">
    <property type="entry name" value="MFS_1"/>
    <property type="match status" value="1"/>
</dbReference>
<evidence type="ECO:0000256" key="3">
    <source>
        <dbReference type="SAM" id="MobiDB-lite"/>
    </source>
</evidence>
<evidence type="ECO:0000256" key="2">
    <source>
        <dbReference type="ARBA" id="ARBA00006727"/>
    </source>
</evidence>
<feature type="transmembrane region" description="Helical" evidence="4">
    <location>
        <begin position="327"/>
        <end position="347"/>
    </location>
</feature>
<dbReference type="SUPFAM" id="SSF103473">
    <property type="entry name" value="MFS general substrate transporter"/>
    <property type="match status" value="1"/>
</dbReference>
<keyword evidence="4" id="KW-0812">Transmembrane</keyword>
<keyword evidence="4" id="KW-0472">Membrane</keyword>
<feature type="transmembrane region" description="Helical" evidence="4">
    <location>
        <begin position="449"/>
        <end position="468"/>
    </location>
</feature>
<reference evidence="5" key="1">
    <citation type="submission" date="2023-10" db="EMBL/GenBank/DDBJ databases">
        <authorList>
            <person name="Noh H."/>
        </authorList>
    </citation>
    <scope>NUCLEOTIDE SEQUENCE</scope>
    <source>
        <strain evidence="5">DUCC4014</strain>
    </source>
</reference>
<keyword evidence="4" id="KW-1133">Transmembrane helix</keyword>
<sequence>MLAEKPAQDTDSMDGRTLTVSSEAGDKVSPLPQQQLQRTRTQEDFPQDTIIGQPAQPTPSRVFSRLSAVTQRTDVEVKEPDGTVVTFPDGGWRAWLVVIGGMHTLFATFGFVNAWGIFQQYYEANMFHDKTTSQIAWIGSLQYFLIYLPAVYIGRLVDLSQFYWPFWTATVLYAVSIFLTAQVKEYWQAMLSHGVLFGLCAGVLFCPGIAVVQHWFFERRALALGAVACASSLGGTVFPIMVSRLLEEVGFQWTMRICAFVLLYCCTVASLCLRTRLPPKAAPGGVFNIAAFKSAPYTLFTLGCFFIMAGLYTPLSYFDVMGRQQGLGSYSTYLIAIANAFSLLGRAGPAMIADRTGSVNILIPGLLGSAVTTFAWPFCTTKTTLTVIAALNGVFQGCFVSLVAPGVASLGSVEDLGRRFGMVNTIMSFGSLLGAPVSGAILTKYDFHAVSYYAGAMILAGFACFVASRQINLKGKLIGKM</sequence>
<dbReference type="PANTHER" id="PTHR11360:SF284">
    <property type="entry name" value="EG:103B4.3 PROTEIN-RELATED"/>
    <property type="match status" value="1"/>
</dbReference>
<feature type="transmembrane region" description="Helical" evidence="4">
    <location>
        <begin position="162"/>
        <end position="183"/>
    </location>
</feature>
<dbReference type="PANTHER" id="PTHR11360">
    <property type="entry name" value="MONOCARBOXYLATE TRANSPORTER"/>
    <property type="match status" value="1"/>
</dbReference>
<evidence type="ECO:0000313" key="6">
    <source>
        <dbReference type="Proteomes" id="UP000827549"/>
    </source>
</evidence>
<dbReference type="InterPro" id="IPR050327">
    <property type="entry name" value="Proton-linked_MCT"/>
</dbReference>
<dbReference type="GeneID" id="87805216"/>
<dbReference type="EMBL" id="CP086715">
    <property type="protein sequence ID" value="WOO78418.1"/>
    <property type="molecule type" value="Genomic_DNA"/>
</dbReference>
<feature type="transmembrane region" description="Helical" evidence="4">
    <location>
        <begin position="384"/>
        <end position="408"/>
    </location>
</feature>
<dbReference type="Proteomes" id="UP000827549">
    <property type="component" value="Chromosome 2"/>
</dbReference>
<protein>
    <submittedName>
        <fullName evidence="5">MFS transporter asaE</fullName>
    </submittedName>
</protein>
<feature type="transmembrane region" description="Helical" evidence="4">
    <location>
        <begin position="135"/>
        <end position="153"/>
    </location>
</feature>
<feature type="transmembrane region" description="Helical" evidence="4">
    <location>
        <begin position="420"/>
        <end position="443"/>
    </location>
</feature>
<feature type="transmembrane region" description="Helical" evidence="4">
    <location>
        <begin position="359"/>
        <end position="378"/>
    </location>
</feature>
<gene>
    <name evidence="5" type="primary">asaE_22</name>
    <name evidence="5" type="ORF">LOC62_02G001965</name>
</gene>
<evidence type="ECO:0000256" key="4">
    <source>
        <dbReference type="SAM" id="Phobius"/>
    </source>
</evidence>
<name>A0AAF1BNS5_9TREE</name>
<evidence type="ECO:0000313" key="5">
    <source>
        <dbReference type="EMBL" id="WOO78418.1"/>
    </source>
</evidence>